<dbReference type="Proteomes" id="UP000218231">
    <property type="component" value="Unassembled WGS sequence"/>
</dbReference>
<evidence type="ECO:0000313" key="2">
    <source>
        <dbReference type="EMBL" id="PAV92727.1"/>
    </source>
</evidence>
<dbReference type="AlphaFoldDB" id="A0A2A2M3C0"/>
<protein>
    <submittedName>
        <fullName evidence="2">Uncharacterized protein</fullName>
    </submittedName>
</protein>
<feature type="compositionally biased region" description="Basic and acidic residues" evidence="1">
    <location>
        <begin position="213"/>
        <end position="229"/>
    </location>
</feature>
<gene>
    <name evidence="2" type="ORF">WR25_17977</name>
</gene>
<organism evidence="2 3">
    <name type="scientific">Diploscapter pachys</name>
    <dbReference type="NCBI Taxonomy" id="2018661"/>
    <lineage>
        <taxon>Eukaryota</taxon>
        <taxon>Metazoa</taxon>
        <taxon>Ecdysozoa</taxon>
        <taxon>Nematoda</taxon>
        <taxon>Chromadorea</taxon>
        <taxon>Rhabditida</taxon>
        <taxon>Rhabditina</taxon>
        <taxon>Rhabditomorpha</taxon>
        <taxon>Rhabditoidea</taxon>
        <taxon>Rhabditidae</taxon>
        <taxon>Diploscapter</taxon>
    </lineage>
</organism>
<evidence type="ECO:0000256" key="1">
    <source>
        <dbReference type="SAM" id="MobiDB-lite"/>
    </source>
</evidence>
<evidence type="ECO:0000313" key="3">
    <source>
        <dbReference type="Proteomes" id="UP000218231"/>
    </source>
</evidence>
<name>A0A2A2M3C0_9BILA</name>
<feature type="region of interest" description="Disordered" evidence="1">
    <location>
        <begin position="205"/>
        <end position="256"/>
    </location>
</feature>
<sequence length="443" mass="48704">MWDTKILPLTNAMPPPATIADDRLTVLRACERERIRCQVGHIRIHGCMHCASQPPCLFRNSGLVAQFQEAIDRQPARFRVRIERQRVGQMRTMQRVGAIEDRAVEAPLVQRDALEHRRVARDIGGVRQAMGRQIGVERGAIGGQARGIDRFEAGAAMAIESGAARFVGREIMEQCEAARRDLVEMRQALDRGERRWRRGDDRIEGVDNLQRPGPEHLRSDGRETREGIAQHRRRHHRADAGIMRADRRERQEGGVVAKPRGIGKAVDHDDGLFLCAVALDRYLPVHPVRVPPSAIRFNRDDKSGTDAYRSRLTVDRATNAADKRGTIMMRGWPVLVLGMALAGCGTQGGSNEAVAANTTATSQSSGYIAKVLALPPRQLNGVLYRAIDDAKQSCQGIADTLRQKDNNGKPVWAVRCTDGGAWLITIGDDGTADVTGVPAKAGG</sequence>
<reference evidence="2 3" key="1">
    <citation type="journal article" date="2017" name="Curr. Biol.">
        <title>Genome architecture and evolution of a unichromosomal asexual nematode.</title>
        <authorList>
            <person name="Fradin H."/>
            <person name="Zegar C."/>
            <person name="Gutwein M."/>
            <person name="Lucas J."/>
            <person name="Kovtun M."/>
            <person name="Corcoran D."/>
            <person name="Baugh L.R."/>
            <person name="Kiontke K."/>
            <person name="Gunsalus K."/>
            <person name="Fitch D.H."/>
            <person name="Piano F."/>
        </authorList>
    </citation>
    <scope>NUCLEOTIDE SEQUENCE [LARGE SCALE GENOMIC DNA]</scope>
    <source>
        <strain evidence="2">PF1309</strain>
    </source>
</reference>
<dbReference type="EMBL" id="LIAE01006054">
    <property type="protein sequence ID" value="PAV92727.1"/>
    <property type="molecule type" value="Genomic_DNA"/>
</dbReference>
<comment type="caution">
    <text evidence="2">The sequence shown here is derived from an EMBL/GenBank/DDBJ whole genome shotgun (WGS) entry which is preliminary data.</text>
</comment>
<accession>A0A2A2M3C0</accession>
<keyword evidence="3" id="KW-1185">Reference proteome</keyword>
<proteinExistence type="predicted"/>